<protein>
    <submittedName>
        <fullName evidence="1">Cytochrome P450</fullName>
    </submittedName>
</protein>
<accession>A0ACB8BGN7</accession>
<dbReference type="EMBL" id="MU266411">
    <property type="protein sequence ID" value="KAH7925026.1"/>
    <property type="molecule type" value="Genomic_DNA"/>
</dbReference>
<dbReference type="Proteomes" id="UP000790709">
    <property type="component" value="Unassembled WGS sequence"/>
</dbReference>
<evidence type="ECO:0000313" key="2">
    <source>
        <dbReference type="Proteomes" id="UP000790709"/>
    </source>
</evidence>
<organism evidence="1 2">
    <name type="scientific">Leucogyrophana mollusca</name>
    <dbReference type="NCBI Taxonomy" id="85980"/>
    <lineage>
        <taxon>Eukaryota</taxon>
        <taxon>Fungi</taxon>
        <taxon>Dikarya</taxon>
        <taxon>Basidiomycota</taxon>
        <taxon>Agaricomycotina</taxon>
        <taxon>Agaricomycetes</taxon>
        <taxon>Agaricomycetidae</taxon>
        <taxon>Boletales</taxon>
        <taxon>Boletales incertae sedis</taxon>
        <taxon>Leucogyrophana</taxon>
    </lineage>
</organism>
<gene>
    <name evidence="1" type="ORF">BV22DRAFT_1047087</name>
</gene>
<comment type="caution">
    <text evidence="1">The sequence shown here is derived from an EMBL/GenBank/DDBJ whole genome shotgun (WGS) entry which is preliminary data.</text>
</comment>
<reference evidence="1" key="1">
    <citation type="journal article" date="2021" name="New Phytol.">
        <title>Evolutionary innovations through gain and loss of genes in the ectomycorrhizal Boletales.</title>
        <authorList>
            <person name="Wu G."/>
            <person name="Miyauchi S."/>
            <person name="Morin E."/>
            <person name="Kuo A."/>
            <person name="Drula E."/>
            <person name="Varga T."/>
            <person name="Kohler A."/>
            <person name="Feng B."/>
            <person name="Cao Y."/>
            <person name="Lipzen A."/>
            <person name="Daum C."/>
            <person name="Hundley H."/>
            <person name="Pangilinan J."/>
            <person name="Johnson J."/>
            <person name="Barry K."/>
            <person name="LaButti K."/>
            <person name="Ng V."/>
            <person name="Ahrendt S."/>
            <person name="Min B."/>
            <person name="Choi I.G."/>
            <person name="Park H."/>
            <person name="Plett J.M."/>
            <person name="Magnuson J."/>
            <person name="Spatafora J.W."/>
            <person name="Nagy L.G."/>
            <person name="Henrissat B."/>
            <person name="Grigoriev I.V."/>
            <person name="Yang Z.L."/>
            <person name="Xu J."/>
            <person name="Martin F.M."/>
        </authorList>
    </citation>
    <scope>NUCLEOTIDE SEQUENCE</scope>
    <source>
        <strain evidence="1">KUC20120723A-06</strain>
    </source>
</reference>
<name>A0ACB8BGN7_9AGAM</name>
<sequence>MLSISPLIQRVKATDALAISGVAWLLYKLLWTGLRQPKATRLRGPPSKSLIFGIDGIFTNFEDAGDAFEKWAEEYGAVFQAPSVLGSSWVVLNDPKAIAHFYTMARDTYVNSTLSKTLLENLTGKGLLWADGEAHKRQRKALTPAFSNAAAKSVWDVELVDSSDGVIEVQSWMNRISLDTIGIAGFSHDFGTLDGKPCTVADIFESFGGMEFSSLAKLCFLLAPVFPCLAKLPTGPTLLTRKLSASMGEISEVLLAQTRQEAEGSTEQSKEKSLIGLLIKAEDPDSEIHLAKEEVTDQMKVLLLAGNATTSSKELNDNWALLRLAQNPDIQTKLREELAQLSSGDPSSDQLNNSLPYLDAVVHEVLRLHPPVPNTVRVVRKRRQQGSNYAADHCYLQAAHDDVLPLSEPIQTSSGEMVDHVVIPKGTTIMIHIGSINRSAKFWGSDTKEFKPERWLWREVSTEKVAGIQGHRHLLTFIDGPRACLGKGFAITQLKAVLSVLIRSFTFEIPGGSETKVEVVPGVLPRPRIVGEEGYRVPLKVRRAD</sequence>
<keyword evidence="2" id="KW-1185">Reference proteome</keyword>
<evidence type="ECO:0000313" key="1">
    <source>
        <dbReference type="EMBL" id="KAH7925026.1"/>
    </source>
</evidence>
<proteinExistence type="predicted"/>